<comment type="caution">
    <text evidence="1">The sequence shown here is derived from an EMBL/GenBank/DDBJ whole genome shotgun (WGS) entry which is preliminary data.</text>
</comment>
<dbReference type="Gene3D" id="1.25.10.10">
    <property type="entry name" value="Leucine-rich Repeat Variant"/>
    <property type="match status" value="1"/>
</dbReference>
<dbReference type="EMBL" id="SNRW01035215">
    <property type="protein sequence ID" value="KAA6355074.1"/>
    <property type="molecule type" value="Genomic_DNA"/>
</dbReference>
<dbReference type="Proteomes" id="UP000324800">
    <property type="component" value="Unassembled WGS sequence"/>
</dbReference>
<name>A0A5J4T9J7_9EUKA</name>
<dbReference type="AlphaFoldDB" id="A0A5J4T9J7"/>
<dbReference type="InterPro" id="IPR016024">
    <property type="entry name" value="ARM-type_fold"/>
</dbReference>
<proteinExistence type="predicted"/>
<dbReference type="SUPFAM" id="SSF48371">
    <property type="entry name" value="ARM repeat"/>
    <property type="match status" value="1"/>
</dbReference>
<evidence type="ECO:0000313" key="1">
    <source>
        <dbReference type="EMBL" id="KAA6355074.1"/>
    </source>
</evidence>
<sequence length="230" mass="25874">MKSIIKEGEGKSSEERMKIIEQGGLKEICEVIHSSLEGEMNWNKQYLIELGCEAASNLLKDNKESIPFAIESGGIIDQIISLLNKLPIENINENHLLPLYDIVNQSNYEQIKILVEKGILKVMNKILNSEDEFVLLRSTIILMKLINGIGELEGEGKPNPLLKEIEKDGTLTKLIEIFRNDKYQIKDIKSFAACSIGFLFKAMSVPSEIGSQIIILLKNFIINNIQSIKS</sequence>
<dbReference type="InterPro" id="IPR011989">
    <property type="entry name" value="ARM-like"/>
</dbReference>
<evidence type="ECO:0000313" key="2">
    <source>
        <dbReference type="Proteomes" id="UP000324800"/>
    </source>
</evidence>
<gene>
    <name evidence="1" type="ORF">EZS28_049399</name>
</gene>
<reference evidence="1 2" key="1">
    <citation type="submission" date="2019-03" db="EMBL/GenBank/DDBJ databases">
        <title>Single cell metagenomics reveals metabolic interactions within the superorganism composed of flagellate Streblomastix strix and complex community of Bacteroidetes bacteria on its surface.</title>
        <authorList>
            <person name="Treitli S.C."/>
            <person name="Kolisko M."/>
            <person name="Husnik F."/>
            <person name="Keeling P."/>
            <person name="Hampl V."/>
        </authorList>
    </citation>
    <scope>NUCLEOTIDE SEQUENCE [LARGE SCALE GENOMIC DNA]</scope>
    <source>
        <strain evidence="1">ST1C</strain>
    </source>
</reference>
<protein>
    <submittedName>
        <fullName evidence="1">Uncharacterized protein</fullName>
    </submittedName>
</protein>
<organism evidence="1 2">
    <name type="scientific">Streblomastix strix</name>
    <dbReference type="NCBI Taxonomy" id="222440"/>
    <lineage>
        <taxon>Eukaryota</taxon>
        <taxon>Metamonada</taxon>
        <taxon>Preaxostyla</taxon>
        <taxon>Oxymonadida</taxon>
        <taxon>Streblomastigidae</taxon>
        <taxon>Streblomastix</taxon>
    </lineage>
</organism>
<accession>A0A5J4T9J7</accession>